<evidence type="ECO:0000313" key="8">
    <source>
        <dbReference type="EMBL" id="XCJ81439.1"/>
    </source>
</evidence>
<evidence type="ECO:0000259" key="6">
    <source>
        <dbReference type="PROSITE" id="PS51077"/>
    </source>
</evidence>
<dbReference type="EMBL" id="CP159578">
    <property type="protein sequence ID" value="XCJ81439.1"/>
    <property type="molecule type" value="Genomic_DNA"/>
</dbReference>
<proteinExistence type="predicted"/>
<dbReference type="GO" id="GO:0003700">
    <property type="term" value="F:DNA-binding transcription factor activity"/>
    <property type="evidence" value="ECO:0007669"/>
    <property type="project" value="TreeGrafter"/>
</dbReference>
<dbReference type="Gene3D" id="3.30.450.40">
    <property type="match status" value="1"/>
</dbReference>
<keyword evidence="2" id="KW-0238">DNA-binding</keyword>
<dbReference type="RefSeq" id="WP_353982185.1">
    <property type="nucleotide sequence ID" value="NZ_CP159578.1"/>
</dbReference>
<accession>A0AB74UIX4</accession>
<keyword evidence="1" id="KW-0805">Transcription regulation</keyword>
<dbReference type="Gene3D" id="1.10.10.10">
    <property type="entry name" value="Winged helix-like DNA-binding domain superfamily/Winged helix DNA-binding domain"/>
    <property type="match status" value="1"/>
</dbReference>
<dbReference type="GO" id="GO:0045892">
    <property type="term" value="P:negative regulation of DNA-templated transcription"/>
    <property type="evidence" value="ECO:0007669"/>
    <property type="project" value="TreeGrafter"/>
</dbReference>
<keyword evidence="3" id="KW-0804">Transcription</keyword>
<dbReference type="SMART" id="SM00346">
    <property type="entry name" value="HTH_ICLR"/>
    <property type="match status" value="1"/>
</dbReference>
<dbReference type="PANTHER" id="PTHR30136:SF24">
    <property type="entry name" value="HTH-TYPE TRANSCRIPTIONAL REPRESSOR ALLR"/>
    <property type="match status" value="1"/>
</dbReference>
<feature type="domain" description="IclR-ED" evidence="7">
    <location>
        <begin position="70"/>
        <end position="255"/>
    </location>
</feature>
<dbReference type="Pfam" id="PF09339">
    <property type="entry name" value="HTH_IclR"/>
    <property type="match status" value="1"/>
</dbReference>
<dbReference type="InterPro" id="IPR029016">
    <property type="entry name" value="GAF-like_dom_sf"/>
</dbReference>
<dbReference type="PROSITE" id="PS51078">
    <property type="entry name" value="ICLR_ED"/>
    <property type="match status" value="1"/>
</dbReference>
<dbReference type="Pfam" id="PF01614">
    <property type="entry name" value="IclR_C"/>
    <property type="match status" value="1"/>
</dbReference>
<dbReference type="PANTHER" id="PTHR30136">
    <property type="entry name" value="HELIX-TURN-HELIX TRANSCRIPTIONAL REGULATOR, ICLR FAMILY"/>
    <property type="match status" value="1"/>
</dbReference>
<feature type="domain" description="HTH iclR-type" evidence="6">
    <location>
        <begin position="8"/>
        <end position="69"/>
    </location>
</feature>
<evidence type="ECO:0000256" key="5">
    <source>
        <dbReference type="ARBA" id="ARBA00042627"/>
    </source>
</evidence>
<dbReference type="GO" id="GO:0003677">
    <property type="term" value="F:DNA binding"/>
    <property type="evidence" value="ECO:0007669"/>
    <property type="project" value="UniProtKB-KW"/>
</dbReference>
<evidence type="ECO:0000259" key="7">
    <source>
        <dbReference type="PROSITE" id="PS51078"/>
    </source>
</evidence>
<protein>
    <recommendedName>
        <fullName evidence="4">HTH-type transcriptional repressor AllR</fullName>
    </recommendedName>
    <alternativeName>
        <fullName evidence="5">Negative regulator of allantoin and glyoxylate utilization operons</fullName>
    </alternativeName>
</protein>
<organism evidence="8">
    <name type="scientific">Salinicola endophyticus</name>
    <dbReference type="NCBI Taxonomy" id="1949083"/>
    <lineage>
        <taxon>Bacteria</taxon>
        <taxon>Pseudomonadati</taxon>
        <taxon>Pseudomonadota</taxon>
        <taxon>Gammaproteobacteria</taxon>
        <taxon>Oceanospirillales</taxon>
        <taxon>Halomonadaceae</taxon>
        <taxon>Salinicola</taxon>
    </lineage>
</organism>
<reference evidence="8" key="1">
    <citation type="submission" date="2024-06" db="EMBL/GenBank/DDBJ databases">
        <title>Complete genome of Salinicola endophyticus HNIBRBA4755.</title>
        <authorList>
            <person name="Shin S.Y."/>
            <person name="Kang H."/>
            <person name="Song J."/>
        </authorList>
    </citation>
    <scope>NUCLEOTIDE SEQUENCE</scope>
    <source>
        <strain evidence="8">HNIBRBA4755</strain>
    </source>
</reference>
<dbReference type="InterPro" id="IPR005471">
    <property type="entry name" value="Tscrpt_reg_IclR_N"/>
</dbReference>
<evidence type="ECO:0000256" key="1">
    <source>
        <dbReference type="ARBA" id="ARBA00023015"/>
    </source>
</evidence>
<dbReference type="SUPFAM" id="SSF55781">
    <property type="entry name" value="GAF domain-like"/>
    <property type="match status" value="1"/>
</dbReference>
<evidence type="ECO:0000256" key="3">
    <source>
        <dbReference type="ARBA" id="ARBA00023163"/>
    </source>
</evidence>
<evidence type="ECO:0000256" key="2">
    <source>
        <dbReference type="ARBA" id="ARBA00023125"/>
    </source>
</evidence>
<evidence type="ECO:0000256" key="4">
    <source>
        <dbReference type="ARBA" id="ARBA00040379"/>
    </source>
</evidence>
<dbReference type="InterPro" id="IPR036390">
    <property type="entry name" value="WH_DNA-bd_sf"/>
</dbReference>
<sequence>MAGEAERSPAVTRAIRVLALLEQAGDTALGASEMARQLSVARSSLFNICLALEAEGLIARSAGGYRLGRRLVELGGAYLRGVDPVQAFYQACNETPLLHDEICQLAVLDGTEVLYLAAHAGRMPLRMTASIGSRFPASITAVGNALLARLDDAEIRRRFADPATRPGWTERSVTDLEALVAKIARVRERGYGLDLGEVFPGVRGLALVVAPQYSGEQAYALGTSLMEERCNDALEADAVAALDAMARRIANPMNLAADPHDTAMRGARDAGR</sequence>
<name>A0AB74UIX4_9GAMM</name>
<dbReference type="AlphaFoldDB" id="A0AB74UIX4"/>
<dbReference type="InterPro" id="IPR014757">
    <property type="entry name" value="Tscrpt_reg_IclR_C"/>
</dbReference>
<dbReference type="SUPFAM" id="SSF46785">
    <property type="entry name" value="Winged helix' DNA-binding domain"/>
    <property type="match status" value="1"/>
</dbReference>
<dbReference type="PROSITE" id="PS51077">
    <property type="entry name" value="HTH_ICLR"/>
    <property type="match status" value="1"/>
</dbReference>
<dbReference type="InterPro" id="IPR036388">
    <property type="entry name" value="WH-like_DNA-bd_sf"/>
</dbReference>
<gene>
    <name evidence="8" type="ORF">ABV408_09725</name>
</gene>
<dbReference type="InterPro" id="IPR050707">
    <property type="entry name" value="HTH_MetabolicPath_Reg"/>
</dbReference>